<evidence type="ECO:0000313" key="1">
    <source>
        <dbReference type="EMBL" id="EMO41711.1"/>
    </source>
</evidence>
<organism evidence="1 2">
    <name type="scientific">Leptospira noguchii serovar Autumnalis str. ZUN142</name>
    <dbReference type="NCBI Taxonomy" id="1085540"/>
    <lineage>
        <taxon>Bacteria</taxon>
        <taxon>Pseudomonadati</taxon>
        <taxon>Spirochaetota</taxon>
        <taxon>Spirochaetia</taxon>
        <taxon>Leptospirales</taxon>
        <taxon>Leptospiraceae</taxon>
        <taxon>Leptospira</taxon>
    </lineage>
</organism>
<proteinExistence type="predicted"/>
<sequence length="63" mass="7600">MNLLNFKSLLFKSDQLEKPIEFIKSKYFKNQIFKSNLVLKQSSNQKFIRSNYKSVLYKLYCVI</sequence>
<dbReference type="AlphaFoldDB" id="M6UFW8"/>
<gene>
    <name evidence="1" type="ORF">LEP1GSC186_1812</name>
</gene>
<protein>
    <submittedName>
        <fullName evidence="1">Uncharacterized protein</fullName>
    </submittedName>
</protein>
<evidence type="ECO:0000313" key="2">
    <source>
        <dbReference type="Proteomes" id="UP000012153"/>
    </source>
</evidence>
<accession>M6UFW8</accession>
<reference evidence="1 2" key="1">
    <citation type="submission" date="2013-01" db="EMBL/GenBank/DDBJ databases">
        <authorList>
            <person name="Harkins D.M."/>
            <person name="Durkin A.S."/>
            <person name="Brinkac L.M."/>
            <person name="Haft D.H."/>
            <person name="Selengut J.D."/>
            <person name="Sanka R."/>
            <person name="DePew J."/>
            <person name="Purushe J."/>
            <person name="Matthias M.A."/>
            <person name="Vinetz J.M."/>
            <person name="Sutton G.G."/>
            <person name="Nierman W.C."/>
            <person name="Fouts D.E."/>
        </authorList>
    </citation>
    <scope>NUCLEOTIDE SEQUENCE [LARGE SCALE GENOMIC DNA]</scope>
    <source>
        <strain evidence="1 2">ZUN142</strain>
    </source>
</reference>
<dbReference type="EMBL" id="AHOP02000021">
    <property type="protein sequence ID" value="EMO41711.1"/>
    <property type="molecule type" value="Genomic_DNA"/>
</dbReference>
<comment type="caution">
    <text evidence="1">The sequence shown here is derived from an EMBL/GenBank/DDBJ whole genome shotgun (WGS) entry which is preliminary data.</text>
</comment>
<dbReference type="Proteomes" id="UP000012153">
    <property type="component" value="Unassembled WGS sequence"/>
</dbReference>
<name>M6UFW8_9LEPT</name>